<feature type="non-terminal residue" evidence="1">
    <location>
        <position position="160"/>
    </location>
</feature>
<proteinExistence type="predicted"/>
<gene>
    <name evidence="1" type="ORF">GMARGA_LOCUS28639</name>
</gene>
<evidence type="ECO:0000313" key="2">
    <source>
        <dbReference type="Proteomes" id="UP000789901"/>
    </source>
</evidence>
<keyword evidence="2" id="KW-1185">Reference proteome</keyword>
<sequence length="160" mass="19072">HANNNKHEISNSLYNDNQQFESNNYQLDANKQSYDEKSGYEFEDNMNYSNQESIYKYEFSKNINSNSLNDEYKQISIDINNAPKTLDRIKSDINWDYKCPFSFFENFTNMAIFIWATKYMISPIYILGGYFSNLCEELWERDFWAESPLFNLPNIITSQD</sequence>
<comment type="caution">
    <text evidence="1">The sequence shown here is derived from an EMBL/GenBank/DDBJ whole genome shotgun (WGS) entry which is preliminary data.</text>
</comment>
<evidence type="ECO:0000313" key="1">
    <source>
        <dbReference type="EMBL" id="CAG8824676.1"/>
    </source>
</evidence>
<accession>A0ABN7WC78</accession>
<feature type="non-terminal residue" evidence="1">
    <location>
        <position position="1"/>
    </location>
</feature>
<dbReference type="Proteomes" id="UP000789901">
    <property type="component" value="Unassembled WGS sequence"/>
</dbReference>
<name>A0ABN7WC78_GIGMA</name>
<protein>
    <submittedName>
        <fullName evidence="1">13404_t:CDS:1</fullName>
    </submittedName>
</protein>
<reference evidence="1 2" key="1">
    <citation type="submission" date="2021-06" db="EMBL/GenBank/DDBJ databases">
        <authorList>
            <person name="Kallberg Y."/>
            <person name="Tangrot J."/>
            <person name="Rosling A."/>
        </authorList>
    </citation>
    <scope>NUCLEOTIDE SEQUENCE [LARGE SCALE GENOMIC DNA]</scope>
    <source>
        <strain evidence="1 2">120-4 pot B 10/14</strain>
    </source>
</reference>
<organism evidence="1 2">
    <name type="scientific">Gigaspora margarita</name>
    <dbReference type="NCBI Taxonomy" id="4874"/>
    <lineage>
        <taxon>Eukaryota</taxon>
        <taxon>Fungi</taxon>
        <taxon>Fungi incertae sedis</taxon>
        <taxon>Mucoromycota</taxon>
        <taxon>Glomeromycotina</taxon>
        <taxon>Glomeromycetes</taxon>
        <taxon>Diversisporales</taxon>
        <taxon>Gigasporaceae</taxon>
        <taxon>Gigaspora</taxon>
    </lineage>
</organism>
<dbReference type="EMBL" id="CAJVQB010036955">
    <property type="protein sequence ID" value="CAG8824676.1"/>
    <property type="molecule type" value="Genomic_DNA"/>
</dbReference>